<comment type="caution">
    <text evidence="1">The sequence shown here is derived from an EMBL/GenBank/DDBJ whole genome shotgun (WGS) entry which is preliminary data.</text>
</comment>
<organism evidence="1 2">
    <name type="scientific">Rotaria sordida</name>
    <dbReference type="NCBI Taxonomy" id="392033"/>
    <lineage>
        <taxon>Eukaryota</taxon>
        <taxon>Metazoa</taxon>
        <taxon>Spiralia</taxon>
        <taxon>Gnathifera</taxon>
        <taxon>Rotifera</taxon>
        <taxon>Eurotatoria</taxon>
        <taxon>Bdelloidea</taxon>
        <taxon>Philodinida</taxon>
        <taxon>Philodinidae</taxon>
        <taxon>Rotaria</taxon>
    </lineage>
</organism>
<reference evidence="1" key="1">
    <citation type="submission" date="2021-02" db="EMBL/GenBank/DDBJ databases">
        <authorList>
            <person name="Nowell W R."/>
        </authorList>
    </citation>
    <scope>NUCLEOTIDE SEQUENCE</scope>
</reference>
<evidence type="ECO:0000313" key="1">
    <source>
        <dbReference type="EMBL" id="CAF1169738.1"/>
    </source>
</evidence>
<proteinExistence type="predicted"/>
<dbReference type="OrthoDB" id="10055649at2759"/>
<dbReference type="Proteomes" id="UP000663882">
    <property type="component" value="Unassembled WGS sequence"/>
</dbReference>
<protein>
    <submittedName>
        <fullName evidence="1">Uncharacterized protein</fullName>
    </submittedName>
</protein>
<accession>A0A814U6L8</accession>
<evidence type="ECO:0000313" key="2">
    <source>
        <dbReference type="Proteomes" id="UP000663882"/>
    </source>
</evidence>
<sequence length="349" mass="39586">MVSNIAQIFIDDVSGDSNTNIVLICANLAQIFPDGISGGITTKVVFVLWLISLLVNSDTMEEMNSIWEYICVVLLNPKQNASFLVSISCLCCAADNINKDPNKDNFIARNVQVNVQGECRYSTALDQILSEVDPEEDEIENSVSEQNAIDESKSPFRDYFSKIYDDQTQTCATFTDENFQKYMENPYYSPTYLKHILSLYLRTAPIWSNLMMGNLERYGYRTTETIEHCGCHTSRTTGISESRLKVIKHTVLRGEVSSRVDQVVQILGSNIRQTEINYSNHYLLNLTRNRSKRAKKLLAEEPWNKRAPPPTTTSIYSEKPKLSLVAQVKKALKNKTNIDEQTIGESTFE</sequence>
<dbReference type="AlphaFoldDB" id="A0A814U6L8"/>
<dbReference type="EMBL" id="CAJNOO010001555">
    <property type="protein sequence ID" value="CAF1169738.1"/>
    <property type="molecule type" value="Genomic_DNA"/>
</dbReference>
<name>A0A814U6L8_9BILA</name>
<gene>
    <name evidence="1" type="ORF">RFH988_LOCUS22905</name>
</gene>